<evidence type="ECO:0000313" key="3">
    <source>
        <dbReference type="EnsemblPlants" id="PGSC0003DMT400086985"/>
    </source>
</evidence>
<name>M1DCX8_SOLTU</name>
<dbReference type="PaxDb" id="4113-PGSC0003DMT400086985"/>
<protein>
    <recommendedName>
        <fullName evidence="2">Putative plant transposon protein domain-containing protein</fullName>
    </recommendedName>
</protein>
<dbReference type="EnsemblPlants" id="PGSC0003DMT400086985">
    <property type="protein sequence ID" value="PGSC0003DMT400086985"/>
    <property type="gene ID" value="PGSC0003DMG400036556"/>
</dbReference>
<evidence type="ECO:0000313" key="4">
    <source>
        <dbReference type="Proteomes" id="UP000011115"/>
    </source>
</evidence>
<feature type="region of interest" description="Disordered" evidence="1">
    <location>
        <begin position="247"/>
        <end position="269"/>
    </location>
</feature>
<dbReference type="Proteomes" id="UP000011115">
    <property type="component" value="Unassembled WGS sequence"/>
</dbReference>
<evidence type="ECO:0000259" key="2">
    <source>
        <dbReference type="Pfam" id="PF20167"/>
    </source>
</evidence>
<dbReference type="InterPro" id="IPR046796">
    <property type="entry name" value="Transposase_32_dom"/>
</dbReference>
<dbReference type="GO" id="GO:0009579">
    <property type="term" value="C:thylakoid"/>
    <property type="evidence" value="ECO:0000318"/>
    <property type="project" value="GO_Central"/>
</dbReference>
<dbReference type="Pfam" id="PF20167">
    <property type="entry name" value="Transposase_32"/>
    <property type="match status" value="1"/>
</dbReference>
<accession>M1DCX8</accession>
<dbReference type="PANTHER" id="PTHR33180:SF31">
    <property type="entry name" value="POLYPROTEIN PROTEIN"/>
    <property type="match status" value="1"/>
</dbReference>
<organism evidence="3 4">
    <name type="scientific">Solanum tuberosum</name>
    <name type="common">Potato</name>
    <dbReference type="NCBI Taxonomy" id="4113"/>
    <lineage>
        <taxon>Eukaryota</taxon>
        <taxon>Viridiplantae</taxon>
        <taxon>Streptophyta</taxon>
        <taxon>Embryophyta</taxon>
        <taxon>Tracheophyta</taxon>
        <taxon>Spermatophyta</taxon>
        <taxon>Magnoliopsida</taxon>
        <taxon>eudicotyledons</taxon>
        <taxon>Gunneridae</taxon>
        <taxon>Pentapetalae</taxon>
        <taxon>asterids</taxon>
        <taxon>lamiids</taxon>
        <taxon>Solanales</taxon>
        <taxon>Solanaceae</taxon>
        <taxon>Solanoideae</taxon>
        <taxon>Solaneae</taxon>
        <taxon>Solanum</taxon>
    </lineage>
</organism>
<dbReference type="InParanoid" id="M1DCX8"/>
<dbReference type="PANTHER" id="PTHR33180">
    <property type="entry name" value="PHOTOSYSTEM II CP43 REACTION CENTER PROTEIN"/>
    <property type="match status" value="1"/>
</dbReference>
<feature type="compositionally biased region" description="Basic and acidic residues" evidence="1">
    <location>
        <begin position="1"/>
        <end position="11"/>
    </location>
</feature>
<feature type="region of interest" description="Disordered" evidence="1">
    <location>
        <begin position="1"/>
        <end position="20"/>
    </location>
</feature>
<evidence type="ECO:0000256" key="1">
    <source>
        <dbReference type="SAM" id="MobiDB-lite"/>
    </source>
</evidence>
<feature type="region of interest" description="Disordered" evidence="1">
    <location>
        <begin position="26"/>
        <end position="98"/>
    </location>
</feature>
<reference evidence="3" key="2">
    <citation type="submission" date="2015-06" db="UniProtKB">
        <authorList>
            <consortium name="EnsemblPlants"/>
        </authorList>
    </citation>
    <scope>IDENTIFICATION</scope>
    <source>
        <strain evidence="3">DM1-3 516 R44</strain>
    </source>
</reference>
<dbReference type="AlphaFoldDB" id="M1DCX8"/>
<feature type="domain" description="Putative plant transposon protein" evidence="2">
    <location>
        <begin position="139"/>
        <end position="209"/>
    </location>
</feature>
<feature type="compositionally biased region" description="Acidic residues" evidence="1">
    <location>
        <begin position="55"/>
        <end position="67"/>
    </location>
</feature>
<reference evidence="4" key="1">
    <citation type="journal article" date="2011" name="Nature">
        <title>Genome sequence and analysis of the tuber crop potato.</title>
        <authorList>
            <consortium name="The Potato Genome Sequencing Consortium"/>
        </authorList>
    </citation>
    <scope>NUCLEOTIDE SEQUENCE [LARGE SCALE GENOMIC DNA]</scope>
    <source>
        <strain evidence="4">cv. DM1-3 516 R44</strain>
    </source>
</reference>
<proteinExistence type="predicted"/>
<dbReference type="Gramene" id="PGSC0003DMT400086985">
    <property type="protein sequence ID" value="PGSC0003DMT400086985"/>
    <property type="gene ID" value="PGSC0003DMG400036556"/>
</dbReference>
<dbReference type="HOGENOM" id="CLU_029307_12_2_1"/>
<dbReference type="GO" id="GO:0009523">
    <property type="term" value="C:photosystem II"/>
    <property type="evidence" value="ECO:0000318"/>
    <property type="project" value="GO_Central"/>
</dbReference>
<sequence length="363" mass="39313">MARSKVAERSKPLQVKTKGITINEDAAAPRSKVTKLSTIGGKGKGKAKASTSPEWENESATSDDDDLTIAQRAERRTKKLNNPSRIWTPQPATPTSPVPEQAMVVAPLVQGPPPKSMNRLKAEGQRKILEEKSLSIDGVIDSFISSTVMPPQNESVLRLAKAAYLGCIMEKTPINLGTIISSEILMRARQSRTSLPFPVLITELCKRAWVSRDDKKDVEVIPTSSTYILRIEVEYLKDQEERKKAASMESVNTKPSPAEAFLPTPAPRTSGISITTTATPADIPGSSDAALPPRPTVVDVSWPPLTQASLLRMGQLSHYADRRAANLEASILGMIQTTLADAITPLSTTIDTLAARIVVCENN</sequence>
<keyword evidence="4" id="KW-1185">Reference proteome</keyword>